<name>A0A127Q4Y5_9BURK</name>
<dbReference type="KEGG" id="cpra:CPter91_2339"/>
<evidence type="ECO:0000313" key="2">
    <source>
        <dbReference type="Proteomes" id="UP000074561"/>
    </source>
</evidence>
<reference evidence="1 2" key="1">
    <citation type="submission" date="2015-11" db="EMBL/GenBank/DDBJ databases">
        <title>Exploring the genomic traits of fungus-feeding bacterial genus Collimonas.</title>
        <authorList>
            <person name="Song C."/>
            <person name="Schmidt R."/>
            <person name="de Jager V."/>
            <person name="Krzyzanowska D."/>
            <person name="Jongedijk E."/>
            <person name="Cankar K."/>
            <person name="Beekwilder J."/>
            <person name="van Veen A."/>
            <person name="de Boer W."/>
            <person name="van Veen J.A."/>
            <person name="Garbeva P."/>
        </authorList>
    </citation>
    <scope>NUCLEOTIDE SEQUENCE [LARGE SCALE GENOMIC DNA]</scope>
    <source>
        <strain evidence="1 2">Ter91</strain>
    </source>
</reference>
<sequence>MQQGVRMQQKQVCLLHEIPGKRQLIQIAGTSSVQGDQGLDWALRFEQIVATVHLRQPEE</sequence>
<dbReference type="EMBL" id="CP013234">
    <property type="protein sequence ID" value="AMP04702.1"/>
    <property type="molecule type" value="Genomic_DNA"/>
</dbReference>
<organism evidence="1 2">
    <name type="scientific">Collimonas pratensis</name>
    <dbReference type="NCBI Taxonomy" id="279113"/>
    <lineage>
        <taxon>Bacteria</taxon>
        <taxon>Pseudomonadati</taxon>
        <taxon>Pseudomonadota</taxon>
        <taxon>Betaproteobacteria</taxon>
        <taxon>Burkholderiales</taxon>
        <taxon>Oxalobacteraceae</taxon>
        <taxon>Collimonas</taxon>
    </lineage>
</organism>
<evidence type="ECO:0000313" key="1">
    <source>
        <dbReference type="EMBL" id="AMP04702.1"/>
    </source>
</evidence>
<dbReference type="Proteomes" id="UP000074561">
    <property type="component" value="Chromosome"/>
</dbReference>
<dbReference type="PATRIC" id="fig|279113.9.peg.2312"/>
<accession>A0A127Q4Y5</accession>
<proteinExistence type="predicted"/>
<protein>
    <submittedName>
        <fullName evidence="1">Uncharacterized protein</fullName>
    </submittedName>
</protein>
<gene>
    <name evidence="1" type="ORF">CPter91_2339</name>
</gene>
<dbReference type="AlphaFoldDB" id="A0A127Q4Y5"/>